<comment type="caution">
    <text evidence="3">The sequence shown here is derived from an EMBL/GenBank/DDBJ whole genome shotgun (WGS) entry which is preliminary data.</text>
</comment>
<dbReference type="Proteomes" id="UP000681722">
    <property type="component" value="Unassembled WGS sequence"/>
</dbReference>
<dbReference type="Proteomes" id="UP000663829">
    <property type="component" value="Unassembled WGS sequence"/>
</dbReference>
<dbReference type="Pfam" id="PF14961">
    <property type="entry name" value="BROMI"/>
    <property type="match status" value="2"/>
</dbReference>
<evidence type="ECO:0000256" key="1">
    <source>
        <dbReference type="SAM" id="MobiDB-lite"/>
    </source>
</evidence>
<feature type="domain" description="BROMI middle region" evidence="2">
    <location>
        <begin position="229"/>
        <end position="452"/>
    </location>
</feature>
<feature type="region of interest" description="Disordered" evidence="1">
    <location>
        <begin position="95"/>
        <end position="126"/>
    </location>
</feature>
<dbReference type="InterPro" id="IPR016024">
    <property type="entry name" value="ARM-type_fold"/>
</dbReference>
<evidence type="ECO:0000313" key="4">
    <source>
        <dbReference type="EMBL" id="CAF3576414.1"/>
    </source>
</evidence>
<reference evidence="3" key="1">
    <citation type="submission" date="2021-02" db="EMBL/GenBank/DDBJ databases">
        <authorList>
            <person name="Nowell W R."/>
        </authorList>
    </citation>
    <scope>NUCLEOTIDE SEQUENCE</scope>
</reference>
<sequence>MSYNAASKILDSLSEDKLKNLTKELLKALEPYLTKAINRGVYDENLIPTLMQVGGNDVLYNSELLGRFHYIIDDTFGDAVDKEIEHSMLGDAKLKSSHNYRRSTSETPTATTAKNDPKRPNRQTVNSKQAVALENEGASTISHSIYQSREFTNFKNESLRRLGTTVTHLVDNFDTEFSNKNSVSVLSEIIEPRGGTCSGYNASYASDSESSFGNGSVNHNSFMFFDDSHLRLVAENLNKSKSEKVRLRALHDLLNYAPNEVISIDNWKLLCKGLIAALGDSNQEIATACLILHSRVLATAHPNVVCETLTNLVEHLLQWFPSQKEILSTSVLDVLSSHNDLTLKQIRLLLEFLQETTKYWMRHSESFVEHVVNETIRLFSFGSILENNLGELTPLHFVSLLDPHANWFRTWMHAFYSRNYVLKSLKNSKAFLRNTFQSVVNYAYLNQFENNNYGSSGIKKRSIGTASPEGSTSTLTYPALASLQSNNPMTHSFISTISYSTTSPPNLYSRSEIENCHFLHSLSILEHIVCLRQGRDLLFPIQYDQSKEVSVKELIRVIIQIMFSTSGYSSFEKSPSSLCCSVLKRLCMESDTCQMYICTDDLFEYLLRPIKQFLSSKKVFMEYMQTQAITSENGLLKLAELFSAIASNDYGYHYLLRGKHTTSIVHEDLLNQPNTPALLIVQYVKRILTQYSLSKSSQQTPEPLTTNIYNLISDYVYVCRLIYSRSSGLLAIKRANLHRTLADTFKNEVDKEQDKTISPQLRTSHSADSERSVYRLHGTWKETLRDNLLLYSATPKGVYLLTQTGLLGECISYLDDRYRSKRQVGKLERFGYGYLISQLSNTAAVAAALKECGFIQCLVEELWAELEHVPDDLTSVFPRRFPSEPISRYAQKVSDII</sequence>
<dbReference type="EMBL" id="CAJOBC010000360">
    <property type="protein sequence ID" value="CAF3576414.1"/>
    <property type="molecule type" value="Genomic_DNA"/>
</dbReference>
<evidence type="ECO:0000313" key="5">
    <source>
        <dbReference type="Proteomes" id="UP000663829"/>
    </source>
</evidence>
<dbReference type="EMBL" id="CAJNOQ010000360">
    <property type="protein sequence ID" value="CAF0792160.1"/>
    <property type="molecule type" value="Genomic_DNA"/>
</dbReference>
<dbReference type="InterPro" id="IPR011989">
    <property type="entry name" value="ARM-like"/>
</dbReference>
<organism evidence="3 5">
    <name type="scientific">Didymodactylos carnosus</name>
    <dbReference type="NCBI Taxonomy" id="1234261"/>
    <lineage>
        <taxon>Eukaryota</taxon>
        <taxon>Metazoa</taxon>
        <taxon>Spiralia</taxon>
        <taxon>Gnathifera</taxon>
        <taxon>Rotifera</taxon>
        <taxon>Eurotatoria</taxon>
        <taxon>Bdelloidea</taxon>
        <taxon>Philodinida</taxon>
        <taxon>Philodinidae</taxon>
        <taxon>Didymodactylos</taxon>
    </lineage>
</organism>
<evidence type="ECO:0000313" key="3">
    <source>
        <dbReference type="EMBL" id="CAF0792160.1"/>
    </source>
</evidence>
<dbReference type="InterPro" id="IPR032735">
    <property type="entry name" value="BROMI_M"/>
</dbReference>
<name>A0A813SA10_9BILA</name>
<accession>A0A813SA10</accession>
<protein>
    <recommendedName>
        <fullName evidence="2">BROMI middle region domain-containing protein</fullName>
    </recommendedName>
</protein>
<evidence type="ECO:0000259" key="2">
    <source>
        <dbReference type="Pfam" id="PF14961"/>
    </source>
</evidence>
<dbReference type="OrthoDB" id="1668230at2759"/>
<dbReference type="SUPFAM" id="SSF48371">
    <property type="entry name" value="ARM repeat"/>
    <property type="match status" value="1"/>
</dbReference>
<feature type="compositionally biased region" description="Polar residues" evidence="1">
    <location>
        <begin position="105"/>
        <end position="114"/>
    </location>
</feature>
<dbReference type="Gene3D" id="1.25.10.10">
    <property type="entry name" value="Leucine-rich Repeat Variant"/>
    <property type="match status" value="1"/>
</dbReference>
<dbReference type="AlphaFoldDB" id="A0A813SA10"/>
<gene>
    <name evidence="3" type="ORF">GPM918_LOCUS3057</name>
    <name evidence="4" type="ORF">SRO942_LOCUS3057</name>
</gene>
<feature type="domain" description="BROMI middle region" evidence="2">
    <location>
        <begin position="499"/>
        <end position="892"/>
    </location>
</feature>
<keyword evidence="5" id="KW-1185">Reference proteome</keyword>
<proteinExistence type="predicted"/>